<reference evidence="2" key="1">
    <citation type="journal article" date="2021" name="Proc. Natl. Acad. Sci. U.S.A.">
        <title>A Catalog of Tens of Thousands of Viruses from Human Metagenomes Reveals Hidden Associations with Chronic Diseases.</title>
        <authorList>
            <person name="Tisza M.J."/>
            <person name="Buck C.B."/>
        </authorList>
    </citation>
    <scope>NUCLEOTIDE SEQUENCE</scope>
    <source>
        <strain evidence="2">Ct8Lf7</strain>
    </source>
</reference>
<accession>A0A8S5S0V2</accession>
<dbReference type="EMBL" id="BK032511">
    <property type="protein sequence ID" value="DAF44419.1"/>
    <property type="molecule type" value="Genomic_DNA"/>
</dbReference>
<evidence type="ECO:0000313" key="2">
    <source>
        <dbReference type="EMBL" id="DAF44419.1"/>
    </source>
</evidence>
<keyword evidence="1" id="KW-0812">Transmembrane</keyword>
<name>A0A8S5S0V2_9CAUD</name>
<keyword evidence="1" id="KW-1133">Transmembrane helix</keyword>
<protein>
    <submittedName>
        <fullName evidence="2">Uncharacterized protein</fullName>
    </submittedName>
</protein>
<keyword evidence="1" id="KW-0472">Membrane</keyword>
<evidence type="ECO:0000256" key="1">
    <source>
        <dbReference type="SAM" id="Phobius"/>
    </source>
</evidence>
<proteinExistence type="predicted"/>
<organism evidence="2">
    <name type="scientific">Podoviridae sp. ct8Lf7</name>
    <dbReference type="NCBI Taxonomy" id="2827723"/>
    <lineage>
        <taxon>Viruses</taxon>
        <taxon>Duplodnaviria</taxon>
        <taxon>Heunggongvirae</taxon>
        <taxon>Uroviricota</taxon>
        <taxon>Caudoviricetes</taxon>
    </lineage>
</organism>
<feature type="transmembrane region" description="Helical" evidence="1">
    <location>
        <begin position="6"/>
        <end position="28"/>
    </location>
</feature>
<sequence length="83" mass="9805">MPYHRHLPIMIYSLTYLVNVFMLGVFNLKEQTLSIKYSRKTLPVREEVITDWCLLLTIRSLIVDTLERMENGLFQSLNTDTRA</sequence>